<proteinExistence type="predicted"/>
<reference evidence="1 2" key="1">
    <citation type="submission" date="2019-12" db="EMBL/GenBank/DDBJ databases">
        <title>The draft genomic sequence of strain Chitinophaga oryziterrae JCM 16595.</title>
        <authorList>
            <person name="Zhang X."/>
        </authorList>
    </citation>
    <scope>NUCLEOTIDE SEQUENCE [LARGE SCALE GENOMIC DNA]</scope>
    <source>
        <strain evidence="1 2">JCM 16595</strain>
    </source>
</reference>
<protein>
    <submittedName>
        <fullName evidence="1">Uncharacterized protein</fullName>
    </submittedName>
</protein>
<dbReference type="OrthoDB" id="644589at2"/>
<accession>A0A6N8JHC4</accession>
<name>A0A6N8JHC4_9BACT</name>
<dbReference type="RefSeq" id="WP_157303492.1">
    <property type="nucleotide sequence ID" value="NZ_BAAAZB010000018.1"/>
</dbReference>
<dbReference type="EMBL" id="WRXO01000012">
    <property type="protein sequence ID" value="MVT44705.1"/>
    <property type="molecule type" value="Genomic_DNA"/>
</dbReference>
<organism evidence="1 2">
    <name type="scientific">Chitinophaga oryziterrae</name>
    <dbReference type="NCBI Taxonomy" id="1031224"/>
    <lineage>
        <taxon>Bacteria</taxon>
        <taxon>Pseudomonadati</taxon>
        <taxon>Bacteroidota</taxon>
        <taxon>Chitinophagia</taxon>
        <taxon>Chitinophagales</taxon>
        <taxon>Chitinophagaceae</taxon>
        <taxon>Chitinophaga</taxon>
    </lineage>
</organism>
<evidence type="ECO:0000313" key="1">
    <source>
        <dbReference type="EMBL" id="MVT44705.1"/>
    </source>
</evidence>
<dbReference type="Proteomes" id="UP000468388">
    <property type="component" value="Unassembled WGS sequence"/>
</dbReference>
<gene>
    <name evidence="1" type="ORF">GO495_29195</name>
</gene>
<evidence type="ECO:0000313" key="2">
    <source>
        <dbReference type="Proteomes" id="UP000468388"/>
    </source>
</evidence>
<sequence>MSRFETLVHAAPQQQFLPIDQQDIDAIIFELIGEKEQILEALDRCTDEKAVEHYVRTRQHQLVRLMDFVMETNDDISKHIFRSLGELLNFLEKDFSRYLDEDCQLPEAYLTIIREVMIDEIELVSYKIANLDEQLKGIVMKPYEVFLPDEVRDSMFTYHEVYYLQKLVHELYEMLTGTAIIEDVQLLLLQFDFNDPEYFSYFIDILRQNIDEAISIKDKKEKIFLFKKYFNQITVHPGMYLKKLHKPLKEQLESWLLAELSYLENYEGLLTGGYLPGELDIWKEFKVQTTLSVPQLGRLVGLLLTSGIILNKNKKELASFFSAFFTSPKSDIVTMDHVRNSFYDRSIGLANSIRDILAKLINLSRE</sequence>
<keyword evidence="2" id="KW-1185">Reference proteome</keyword>
<comment type="caution">
    <text evidence="1">The sequence shown here is derived from an EMBL/GenBank/DDBJ whole genome shotgun (WGS) entry which is preliminary data.</text>
</comment>
<dbReference type="AlphaFoldDB" id="A0A6N8JHC4"/>